<reference evidence="7" key="1">
    <citation type="submission" date="2021-07" db="EMBL/GenBank/DDBJ databases">
        <title>Genome Resource of American Ginseng Black Spot Pathogen Alternaria panax.</title>
        <authorList>
            <person name="Qiu C."/>
            <person name="Wang W."/>
            <person name="Liu Z."/>
        </authorList>
    </citation>
    <scope>NUCLEOTIDE SEQUENCE</scope>
    <source>
        <strain evidence="7">BNCC115425</strain>
    </source>
</reference>
<dbReference type="Proteomes" id="UP001199106">
    <property type="component" value="Unassembled WGS sequence"/>
</dbReference>
<dbReference type="EMBL" id="JAANER010000003">
    <property type="protein sequence ID" value="KAG9191571.1"/>
    <property type="molecule type" value="Genomic_DNA"/>
</dbReference>
<name>A0AAD4IEQ7_9PLEO</name>
<dbReference type="EMBL" id="JAANER010000004">
    <property type="protein sequence ID" value="KAG9191200.1"/>
    <property type="molecule type" value="Genomic_DNA"/>
</dbReference>
<dbReference type="EMBL" id="JAANER010000002">
    <property type="protein sequence ID" value="KAG9193154.1"/>
    <property type="molecule type" value="Genomic_DNA"/>
</dbReference>
<dbReference type="EMBL" id="JAANER010000005">
    <property type="protein sequence ID" value="KAG9189382.1"/>
    <property type="molecule type" value="Genomic_DNA"/>
</dbReference>
<evidence type="ECO:0000313" key="7">
    <source>
        <dbReference type="EMBL" id="KAG9193154.1"/>
    </source>
</evidence>
<keyword evidence="10" id="KW-1185">Reference proteome</keyword>
<evidence type="ECO:0000313" key="9">
    <source>
        <dbReference type="EMBL" id="KAG9195845.1"/>
    </source>
</evidence>
<evidence type="ECO:0000313" key="8">
    <source>
        <dbReference type="EMBL" id="KAG9194512.1"/>
    </source>
</evidence>
<dbReference type="EMBL" id="JAANER010000001">
    <property type="protein sequence ID" value="KAG9195845.1"/>
    <property type="molecule type" value="Genomic_DNA"/>
</dbReference>
<comment type="caution">
    <text evidence="7">The sequence shown here is derived from an EMBL/GenBank/DDBJ whole genome shotgun (WGS) entry which is preliminary data.</text>
</comment>
<dbReference type="EMBL" id="JAANER010000011">
    <property type="protein sequence ID" value="KAG9185475.1"/>
    <property type="molecule type" value="Genomic_DNA"/>
</dbReference>
<feature type="compositionally biased region" description="Basic and acidic residues" evidence="1">
    <location>
        <begin position="48"/>
        <end position="59"/>
    </location>
</feature>
<evidence type="ECO:0000313" key="6">
    <source>
        <dbReference type="EMBL" id="KAG9192991.1"/>
    </source>
</evidence>
<sequence length="173" mass="19017">MVRLPGSPYQGQNSPRLALSRDPEDSKWRDLDRRMLALAPQSLPLPGEAERPRPQHEEAPGASRAFQPQPSPTLPQSQTSYTQLSPKYSPHTAQRQCPRNNEDSSPHTACNEKSSRSLAGGYGQHEPGAVESNSGYGRVEKSEPWAWSGEVRKGKKRGYDTTGTPKPPPPPPD</sequence>
<evidence type="ECO:0000313" key="3">
    <source>
        <dbReference type="EMBL" id="KAG9189382.1"/>
    </source>
</evidence>
<organism evidence="7 10">
    <name type="scientific">Alternaria panax</name>
    <dbReference type="NCBI Taxonomy" id="48097"/>
    <lineage>
        <taxon>Eukaryota</taxon>
        <taxon>Fungi</taxon>
        <taxon>Dikarya</taxon>
        <taxon>Ascomycota</taxon>
        <taxon>Pezizomycotina</taxon>
        <taxon>Dothideomycetes</taxon>
        <taxon>Pleosporomycetidae</taxon>
        <taxon>Pleosporales</taxon>
        <taxon>Pleosporineae</taxon>
        <taxon>Pleosporaceae</taxon>
        <taxon>Alternaria</taxon>
        <taxon>Alternaria sect. Panax</taxon>
    </lineage>
</organism>
<evidence type="ECO:0000313" key="4">
    <source>
        <dbReference type="EMBL" id="KAG9191200.1"/>
    </source>
</evidence>
<feature type="compositionally biased region" description="Basic and acidic residues" evidence="1">
    <location>
        <begin position="19"/>
        <end position="35"/>
    </location>
</feature>
<evidence type="ECO:0000313" key="5">
    <source>
        <dbReference type="EMBL" id="KAG9191571.1"/>
    </source>
</evidence>
<evidence type="ECO:0000313" key="10">
    <source>
        <dbReference type="Proteomes" id="UP001199106"/>
    </source>
</evidence>
<dbReference type="EMBL" id="JAANER010000002">
    <property type="protein sequence ID" value="KAG9194512.1"/>
    <property type="molecule type" value="Genomic_DNA"/>
</dbReference>
<protein>
    <submittedName>
        <fullName evidence="7">Uncharacterized protein</fullName>
    </submittedName>
</protein>
<feature type="region of interest" description="Disordered" evidence="1">
    <location>
        <begin position="1"/>
        <end position="173"/>
    </location>
</feature>
<gene>
    <name evidence="9" type="ORF">G6011_00966</name>
    <name evidence="7" type="ORF">G6011_03189</name>
    <name evidence="8" type="ORF">G6011_04547</name>
    <name evidence="3" type="ORF">G6011_06250</name>
    <name evidence="2" type="ORF">G6011_08019</name>
    <name evidence="4" type="ORF">G6011_09288</name>
    <name evidence="5" type="ORF">G6011_10305</name>
    <name evidence="6" type="ORF">G6011_11725</name>
</gene>
<evidence type="ECO:0000256" key="1">
    <source>
        <dbReference type="SAM" id="MobiDB-lite"/>
    </source>
</evidence>
<evidence type="ECO:0000313" key="2">
    <source>
        <dbReference type="EMBL" id="KAG9185475.1"/>
    </source>
</evidence>
<proteinExistence type="predicted"/>
<dbReference type="EMBL" id="JAANER010000003">
    <property type="protein sequence ID" value="KAG9192991.1"/>
    <property type="molecule type" value="Genomic_DNA"/>
</dbReference>
<feature type="compositionally biased region" description="Low complexity" evidence="1">
    <location>
        <begin position="74"/>
        <end position="86"/>
    </location>
</feature>
<accession>A0AAD4IEQ7</accession>
<dbReference type="AlphaFoldDB" id="A0AAD4IEQ7"/>